<name>A0AAD3SIY7_NEPGR</name>
<accession>A0AAD3SIY7</accession>
<evidence type="ECO:0000256" key="1">
    <source>
        <dbReference type="SAM" id="MobiDB-lite"/>
    </source>
</evidence>
<evidence type="ECO:0000313" key="2">
    <source>
        <dbReference type="EMBL" id="GMH12485.1"/>
    </source>
</evidence>
<protein>
    <submittedName>
        <fullName evidence="2">Uncharacterized protein</fullName>
    </submittedName>
</protein>
<comment type="caution">
    <text evidence="2">The sequence shown here is derived from an EMBL/GenBank/DDBJ whole genome shotgun (WGS) entry which is preliminary data.</text>
</comment>
<feature type="compositionally biased region" description="Basic residues" evidence="1">
    <location>
        <begin position="69"/>
        <end position="79"/>
    </location>
</feature>
<evidence type="ECO:0000313" key="3">
    <source>
        <dbReference type="Proteomes" id="UP001279734"/>
    </source>
</evidence>
<keyword evidence="3" id="KW-1185">Reference proteome</keyword>
<feature type="compositionally biased region" description="Low complexity" evidence="1">
    <location>
        <begin position="50"/>
        <end position="68"/>
    </location>
</feature>
<dbReference type="Proteomes" id="UP001279734">
    <property type="component" value="Unassembled WGS sequence"/>
</dbReference>
<gene>
    <name evidence="2" type="ORF">Nepgr_014326</name>
</gene>
<dbReference type="AlphaFoldDB" id="A0AAD3SIY7"/>
<organism evidence="2 3">
    <name type="scientific">Nepenthes gracilis</name>
    <name type="common">Slender pitcher plant</name>
    <dbReference type="NCBI Taxonomy" id="150966"/>
    <lineage>
        <taxon>Eukaryota</taxon>
        <taxon>Viridiplantae</taxon>
        <taxon>Streptophyta</taxon>
        <taxon>Embryophyta</taxon>
        <taxon>Tracheophyta</taxon>
        <taxon>Spermatophyta</taxon>
        <taxon>Magnoliopsida</taxon>
        <taxon>eudicotyledons</taxon>
        <taxon>Gunneridae</taxon>
        <taxon>Pentapetalae</taxon>
        <taxon>Caryophyllales</taxon>
        <taxon>Nepenthaceae</taxon>
        <taxon>Nepenthes</taxon>
    </lineage>
</organism>
<proteinExistence type="predicted"/>
<dbReference type="PANTHER" id="PTHR34538:SF13">
    <property type="entry name" value="OS02G0637200 PROTEIN"/>
    <property type="match status" value="1"/>
</dbReference>
<feature type="region of interest" description="Disordered" evidence="1">
    <location>
        <begin position="49"/>
        <end position="79"/>
    </location>
</feature>
<dbReference type="PANTHER" id="PTHR34538">
    <property type="entry name" value="EXPRESSED PROTEIN"/>
    <property type="match status" value="1"/>
</dbReference>
<reference evidence="2" key="1">
    <citation type="submission" date="2023-05" db="EMBL/GenBank/DDBJ databases">
        <title>Nepenthes gracilis genome sequencing.</title>
        <authorList>
            <person name="Fukushima K."/>
        </authorList>
    </citation>
    <scope>NUCLEOTIDE SEQUENCE</scope>
    <source>
        <strain evidence="2">SING2019-196</strain>
    </source>
</reference>
<dbReference type="EMBL" id="BSYO01000012">
    <property type="protein sequence ID" value="GMH12485.1"/>
    <property type="molecule type" value="Genomic_DNA"/>
</dbReference>
<sequence length="103" mass="11746">MGFVWVGVCCYSCFDSDQFLSCVCGMFLRGKKKLMSLFWRARAELRRQFSNGGSSSNGSSNNDNNSNSIKKKKKKKKRSTFHVNYDAFSYSLNFDNGNFGFLC</sequence>